<dbReference type="SUPFAM" id="SSF49562">
    <property type="entry name" value="C2 domain (Calcium/lipid-binding domain, CaLB)"/>
    <property type="match status" value="2"/>
</dbReference>
<protein>
    <recommendedName>
        <fullName evidence="7">C2 domain-containing protein</fullName>
    </recommendedName>
</protein>
<feature type="domain" description="C2" evidence="7">
    <location>
        <begin position="1"/>
        <end position="107"/>
    </location>
</feature>
<feature type="domain" description="C2" evidence="7">
    <location>
        <begin position="473"/>
        <end position="599"/>
    </location>
</feature>
<evidence type="ECO:0000259" key="7">
    <source>
        <dbReference type="PROSITE" id="PS50004"/>
    </source>
</evidence>
<dbReference type="EMBL" id="CAUYUJ010002309">
    <property type="protein sequence ID" value="CAK0800192.1"/>
    <property type="molecule type" value="Genomic_DNA"/>
</dbReference>
<evidence type="ECO:0000256" key="1">
    <source>
        <dbReference type="ARBA" id="ARBA00004167"/>
    </source>
</evidence>
<accession>A0ABN9Q3B9</accession>
<dbReference type="InterPro" id="IPR000008">
    <property type="entry name" value="C2_dom"/>
</dbReference>
<dbReference type="Proteomes" id="UP001189429">
    <property type="component" value="Unassembled WGS sequence"/>
</dbReference>
<evidence type="ECO:0000256" key="5">
    <source>
        <dbReference type="ARBA" id="ARBA00023136"/>
    </source>
</evidence>
<evidence type="ECO:0000256" key="6">
    <source>
        <dbReference type="SAM" id="MobiDB-lite"/>
    </source>
</evidence>
<feature type="region of interest" description="Disordered" evidence="6">
    <location>
        <begin position="852"/>
        <end position="913"/>
    </location>
</feature>
<dbReference type="PANTHER" id="PTHR12546">
    <property type="entry name" value="FER-1-LIKE"/>
    <property type="match status" value="1"/>
</dbReference>
<reference evidence="8" key="1">
    <citation type="submission" date="2023-10" db="EMBL/GenBank/DDBJ databases">
        <authorList>
            <person name="Chen Y."/>
            <person name="Shah S."/>
            <person name="Dougan E. K."/>
            <person name="Thang M."/>
            <person name="Chan C."/>
        </authorList>
    </citation>
    <scope>NUCLEOTIDE SEQUENCE [LARGE SCALE GENOMIC DNA]</scope>
</reference>
<evidence type="ECO:0000313" key="9">
    <source>
        <dbReference type="Proteomes" id="UP001189429"/>
    </source>
</evidence>
<gene>
    <name evidence="8" type="ORF">PCOR1329_LOCUS8406</name>
</gene>
<proteinExistence type="predicted"/>
<comment type="subcellular location">
    <subcellularLocation>
        <location evidence="1">Membrane</location>
        <topology evidence="1">Single-pass membrane protein</topology>
    </subcellularLocation>
</comment>
<dbReference type="PROSITE" id="PS50004">
    <property type="entry name" value="C2"/>
    <property type="match status" value="3"/>
</dbReference>
<feature type="domain" description="C2" evidence="7">
    <location>
        <begin position="119"/>
        <end position="243"/>
    </location>
</feature>
<keyword evidence="5" id="KW-0472">Membrane</keyword>
<keyword evidence="2" id="KW-0812">Transmembrane</keyword>
<name>A0ABN9Q3B9_9DINO</name>
<evidence type="ECO:0000256" key="4">
    <source>
        <dbReference type="ARBA" id="ARBA00022989"/>
    </source>
</evidence>
<dbReference type="InterPro" id="IPR037721">
    <property type="entry name" value="Ferlin"/>
</dbReference>
<keyword evidence="9" id="KW-1185">Reference proteome</keyword>
<evidence type="ECO:0000313" key="8">
    <source>
        <dbReference type="EMBL" id="CAK0800192.1"/>
    </source>
</evidence>
<comment type="caution">
    <text evidence="8">The sequence shown here is derived from an EMBL/GenBank/DDBJ whole genome shotgun (WGS) entry which is preliminary data.</text>
</comment>
<feature type="region of interest" description="Disordered" evidence="6">
    <location>
        <begin position="341"/>
        <end position="360"/>
    </location>
</feature>
<evidence type="ECO:0000256" key="3">
    <source>
        <dbReference type="ARBA" id="ARBA00022737"/>
    </source>
</evidence>
<keyword evidence="3" id="KW-0677">Repeat</keyword>
<sequence>MAEQYIVGFDIVDARNLVTQDGNPCDPFVVVTCCGRRVETKTKEEKLSQVLWNESHKWADLELTEDSGHVLANRAVPLRREDAARATGVLNLTVFCLRPGESVPSWSAEEVPDEHDERELADISRAVLGAQDAVAEAEGGSPFHLLVSVFRVEGLAKIFGSYPNPFVTVEFAGTVVKTPSAWEVEHWTWNACARFPVVPPIYEDTVVLKLWSAGSGLAADLLLAQGFLSFSELRSSAMAARWFNLYGWSPEEVPDAAGLRGSGEGLKANFFIGRLLVGARVAPVEAVDELQPAGLDPSRATAAIEPAVDSAVLFVDVYEVAGAVGRECRVEVQFGRHISSTPEWVTPTEGPRTSNNDAERDAHPHELEDLTTFAFAEVEGRMEPLLAMCPTDPESQPDVMINVYTRGVLSGDRRIAYARLRMSDFQELQLVPDGKGNLVHAPARPRYVPLLPVPGAKSQRVAPSVLIVLEQHGTDNIRRAPRRVVQPTVYCLRAYIFMARNVHSGPNANCAVRVSCAGISKSTRPQQGVRPTWMTPVDLKVTLQSDRKLHGGAPSMEPIQLTLVDQGGRALGAQDADLGQAVCQYEHVRQTRGASGEWEPYRLDPQWINLYGGTFGSRVVGQVLVTFELLEWKHLGDPGLRPAPMWPQPLPPRHAGLSGSVPTDGAPLCRLRKATLHFALHGLRDLVMQTGALPEVVVRVKSFEQGDHEGEEEEKVGSAPGRFYTLRFRRRPAVGAGDRRSQLLEWKSDALGSTDCGNFEMLEVQRMRVMVPDSAVFEPCVSVEVREQPSAGLFGRLTQGPLIGEHRCSLSKMLPCFWYDGVTLDQPFHKQEARVRSALAATEVQVRSQESFQQRSLQLGRSASSDPAASCPAPTPRSGEAAGTAGGAEVGSNGLPAQLRKRRGKNKAPELVKDPVELNMRRGRGFGAKRGLEAQAGSQEGGHPVVSGCLERANQEGGKSWASDFAFQNRPLLRGRDALSSEESEGTDWNFEHGRCFGFVKYEMKLTDGWDEGDSDGERTSAYALEDETPFSRATTASAWGVPGGFLARPPATPGARPPGAASASFFSKAAASNVSQSAASNSGSSGSFLSKARVHQQESVAAPLQSETMREHCFKLYCIV</sequence>
<dbReference type="Pfam" id="PF00168">
    <property type="entry name" value="C2"/>
    <property type="match status" value="2"/>
</dbReference>
<dbReference type="InterPro" id="IPR035892">
    <property type="entry name" value="C2_domain_sf"/>
</dbReference>
<evidence type="ECO:0000256" key="2">
    <source>
        <dbReference type="ARBA" id="ARBA00022692"/>
    </source>
</evidence>
<dbReference type="SMART" id="SM00239">
    <property type="entry name" value="C2"/>
    <property type="match status" value="3"/>
</dbReference>
<organism evidence="8 9">
    <name type="scientific">Prorocentrum cordatum</name>
    <dbReference type="NCBI Taxonomy" id="2364126"/>
    <lineage>
        <taxon>Eukaryota</taxon>
        <taxon>Sar</taxon>
        <taxon>Alveolata</taxon>
        <taxon>Dinophyceae</taxon>
        <taxon>Prorocentrales</taxon>
        <taxon>Prorocentraceae</taxon>
        <taxon>Prorocentrum</taxon>
    </lineage>
</organism>
<feature type="compositionally biased region" description="Polar residues" evidence="6">
    <location>
        <begin position="852"/>
        <end position="861"/>
    </location>
</feature>
<dbReference type="PANTHER" id="PTHR12546:SF33">
    <property type="entry name" value="SPERM VESICLE FUSION PROTEIN FER-1"/>
    <property type="match status" value="1"/>
</dbReference>
<keyword evidence="4" id="KW-1133">Transmembrane helix</keyword>
<dbReference type="Gene3D" id="2.60.40.150">
    <property type="entry name" value="C2 domain"/>
    <property type="match status" value="2"/>
</dbReference>
<feature type="compositionally biased region" description="Low complexity" evidence="6">
    <location>
        <begin position="862"/>
        <end position="872"/>
    </location>
</feature>